<dbReference type="RefSeq" id="WP_088258415.1">
    <property type="nucleotide sequence ID" value="NZ_NIDE01000014.1"/>
</dbReference>
<gene>
    <name evidence="2" type="ORF">FRUB_07790</name>
</gene>
<evidence type="ECO:0000259" key="1">
    <source>
        <dbReference type="SMART" id="SM00881"/>
    </source>
</evidence>
<proteinExistence type="predicted"/>
<keyword evidence="3" id="KW-1185">Reference proteome</keyword>
<comment type="caution">
    <text evidence="2">The sequence shown here is derived from an EMBL/GenBank/DDBJ whole genome shotgun (WGS) entry which is preliminary data.</text>
</comment>
<feature type="domain" description="CoA-binding" evidence="1">
    <location>
        <begin position="1"/>
        <end position="92"/>
    </location>
</feature>
<evidence type="ECO:0000313" key="3">
    <source>
        <dbReference type="Proteomes" id="UP000214646"/>
    </source>
</evidence>
<dbReference type="InterPro" id="IPR036291">
    <property type="entry name" value="NAD(P)-bd_dom_sf"/>
</dbReference>
<protein>
    <recommendedName>
        <fullName evidence="1">CoA-binding domain-containing protein</fullName>
    </recommendedName>
</protein>
<name>A0A225DAR8_9BACT</name>
<evidence type="ECO:0000313" key="2">
    <source>
        <dbReference type="EMBL" id="OWK38670.1"/>
    </source>
</evidence>
<dbReference type="PANTHER" id="PTHR33303:SF2">
    <property type="entry name" value="COA-BINDING DOMAIN-CONTAINING PROTEIN"/>
    <property type="match status" value="1"/>
</dbReference>
<organism evidence="2 3">
    <name type="scientific">Fimbriiglobus ruber</name>
    <dbReference type="NCBI Taxonomy" id="1908690"/>
    <lineage>
        <taxon>Bacteria</taxon>
        <taxon>Pseudomonadati</taxon>
        <taxon>Planctomycetota</taxon>
        <taxon>Planctomycetia</taxon>
        <taxon>Gemmatales</taxon>
        <taxon>Gemmataceae</taxon>
        <taxon>Fimbriiglobus</taxon>
    </lineage>
</organism>
<dbReference type="PANTHER" id="PTHR33303">
    <property type="entry name" value="CYTOPLASMIC PROTEIN-RELATED"/>
    <property type="match status" value="1"/>
</dbReference>
<sequence>MKSSIAIVGASSDRRKFGNKAVRAYLAAGYDVYAIHPTETTVEGVPAYKSVADVPLDRIDRVTFYVPPAVGLAALDTLASKSVGQLILNPGADAPAVVEKARHLGLPVVTGCSIIMGGYRPEQFPDA</sequence>
<dbReference type="Gene3D" id="3.40.50.720">
    <property type="entry name" value="NAD(P)-binding Rossmann-like Domain"/>
    <property type="match status" value="1"/>
</dbReference>
<accession>A0A225DAR8</accession>
<dbReference type="Proteomes" id="UP000214646">
    <property type="component" value="Unassembled WGS sequence"/>
</dbReference>
<dbReference type="SMART" id="SM00881">
    <property type="entry name" value="CoA_binding"/>
    <property type="match status" value="1"/>
</dbReference>
<dbReference type="EMBL" id="NIDE01000014">
    <property type="protein sequence ID" value="OWK38670.1"/>
    <property type="molecule type" value="Genomic_DNA"/>
</dbReference>
<dbReference type="Pfam" id="PF13380">
    <property type="entry name" value="CoA_binding_2"/>
    <property type="match status" value="1"/>
</dbReference>
<dbReference type="OrthoDB" id="9804695at2"/>
<dbReference type="SUPFAM" id="SSF51735">
    <property type="entry name" value="NAD(P)-binding Rossmann-fold domains"/>
    <property type="match status" value="1"/>
</dbReference>
<dbReference type="InterPro" id="IPR003781">
    <property type="entry name" value="CoA-bd"/>
</dbReference>
<reference evidence="3" key="1">
    <citation type="submission" date="2017-06" db="EMBL/GenBank/DDBJ databases">
        <title>Genome analysis of Fimbriiglobus ruber SP5, the first member of the order Planctomycetales with confirmed chitinolytic capability.</title>
        <authorList>
            <person name="Ravin N.V."/>
            <person name="Rakitin A.L."/>
            <person name="Ivanova A.A."/>
            <person name="Beletsky A.V."/>
            <person name="Kulichevskaya I.S."/>
            <person name="Mardanov A.V."/>
            <person name="Dedysh S.N."/>
        </authorList>
    </citation>
    <scope>NUCLEOTIDE SEQUENCE [LARGE SCALE GENOMIC DNA]</scope>
    <source>
        <strain evidence="3">SP5</strain>
    </source>
</reference>
<dbReference type="AlphaFoldDB" id="A0A225DAR8"/>